<reference evidence="3" key="1">
    <citation type="submission" date="2022-08" db="EMBL/GenBank/DDBJ databases">
        <authorList>
            <consortium name="DOE Joint Genome Institute"/>
            <person name="Min B."/>
            <person name="Riley R."/>
            <person name="Sierra-Patev S."/>
            <person name="Naranjo-Ortiz M."/>
            <person name="Looney B."/>
            <person name="Konkel Z."/>
            <person name="Slot J.C."/>
            <person name="Sakamoto Y."/>
            <person name="Steenwyk J.L."/>
            <person name="Rokas A."/>
            <person name="Carro J."/>
            <person name="Camarero S."/>
            <person name="Ferreira P."/>
            <person name="Molpeceres G."/>
            <person name="Ruiz-Duenas F.J."/>
            <person name="Serrano A."/>
            <person name="Henrissat B."/>
            <person name="Drula E."/>
            <person name="Hughes K.W."/>
            <person name="Mata J.L."/>
            <person name="Ishikawa N.K."/>
            <person name="Vargas-Isla R."/>
            <person name="Ushijima S."/>
            <person name="Smith C.A."/>
            <person name="Ahrendt S."/>
            <person name="Andreopoulos W."/>
            <person name="He G."/>
            <person name="Labutti K."/>
            <person name="Lipzen A."/>
            <person name="Ng V."/>
            <person name="Sandor L."/>
            <person name="Barry K."/>
            <person name="Martinez A.T."/>
            <person name="Xiao Y."/>
            <person name="Gibbons J.G."/>
            <person name="Terashima K."/>
            <person name="Hibbett D.S."/>
            <person name="Grigoriev I.V."/>
        </authorList>
    </citation>
    <scope>NUCLEOTIDE SEQUENCE</scope>
    <source>
        <strain evidence="3">Sp2 HRB7682 ss15</strain>
    </source>
</reference>
<name>A0A9W8ZPW1_9AGAR</name>
<comment type="caution">
    <text evidence="3">The sequence shown here is derived from an EMBL/GenBank/DDBJ whole genome shotgun (WGS) entry which is preliminary data.</text>
</comment>
<dbReference type="EMBL" id="JANVFS010000065">
    <property type="protein sequence ID" value="KAJ4463845.1"/>
    <property type="molecule type" value="Genomic_DNA"/>
</dbReference>
<evidence type="ECO:0000313" key="4">
    <source>
        <dbReference type="Proteomes" id="UP001150238"/>
    </source>
</evidence>
<evidence type="ECO:0000313" key="3">
    <source>
        <dbReference type="EMBL" id="KAJ4463845.1"/>
    </source>
</evidence>
<proteinExistence type="predicted"/>
<protein>
    <submittedName>
        <fullName evidence="3">Uncharacterized protein</fullName>
    </submittedName>
</protein>
<evidence type="ECO:0000256" key="2">
    <source>
        <dbReference type="SAM" id="SignalP"/>
    </source>
</evidence>
<feature type="signal peptide" evidence="2">
    <location>
        <begin position="1"/>
        <end position="18"/>
    </location>
</feature>
<reference evidence="3" key="2">
    <citation type="journal article" date="2023" name="Proc. Natl. Acad. Sci. U.S.A.">
        <title>A global phylogenomic analysis of the shiitake genus Lentinula.</title>
        <authorList>
            <person name="Sierra-Patev S."/>
            <person name="Min B."/>
            <person name="Naranjo-Ortiz M."/>
            <person name="Looney B."/>
            <person name="Konkel Z."/>
            <person name="Slot J.C."/>
            <person name="Sakamoto Y."/>
            <person name="Steenwyk J.L."/>
            <person name="Rokas A."/>
            <person name="Carro J."/>
            <person name="Camarero S."/>
            <person name="Ferreira P."/>
            <person name="Molpeceres G."/>
            <person name="Ruiz-Duenas F.J."/>
            <person name="Serrano A."/>
            <person name="Henrissat B."/>
            <person name="Drula E."/>
            <person name="Hughes K.W."/>
            <person name="Mata J.L."/>
            <person name="Ishikawa N.K."/>
            <person name="Vargas-Isla R."/>
            <person name="Ushijima S."/>
            <person name="Smith C.A."/>
            <person name="Donoghue J."/>
            <person name="Ahrendt S."/>
            <person name="Andreopoulos W."/>
            <person name="He G."/>
            <person name="LaButti K."/>
            <person name="Lipzen A."/>
            <person name="Ng V."/>
            <person name="Riley R."/>
            <person name="Sandor L."/>
            <person name="Barry K."/>
            <person name="Martinez A.T."/>
            <person name="Xiao Y."/>
            <person name="Gibbons J.G."/>
            <person name="Terashima K."/>
            <person name="Grigoriev I.V."/>
            <person name="Hibbett D."/>
        </authorList>
    </citation>
    <scope>NUCLEOTIDE SEQUENCE</scope>
    <source>
        <strain evidence="3">Sp2 HRB7682 ss15</strain>
    </source>
</reference>
<evidence type="ECO:0000256" key="1">
    <source>
        <dbReference type="SAM" id="MobiDB-lite"/>
    </source>
</evidence>
<dbReference type="Proteomes" id="UP001150238">
    <property type="component" value="Unassembled WGS sequence"/>
</dbReference>
<accession>A0A9W8ZPW1</accession>
<gene>
    <name evidence="3" type="ORF">C8J55DRAFT_291177</name>
</gene>
<feature type="chain" id="PRO_5040724912" evidence="2">
    <location>
        <begin position="19"/>
        <end position="174"/>
    </location>
</feature>
<sequence length="174" mass="18738">MHFYRLISALAFVSMVLAAAVPSPGSPTADAHQPLALPSNGPQLSSENEETIEVTFSQDSADPKWIQNTQDNVQSGVMEVLRRAWPKYSLQSVKIKDVKFHGFVSGATNHHTFKVKFLEALPTLAGFGECEGWVTVGFGNRGGTHVAVVSGAINSEAGVTISSIKSYRYSIARS</sequence>
<dbReference type="AlphaFoldDB" id="A0A9W8ZPW1"/>
<keyword evidence="2" id="KW-0732">Signal</keyword>
<organism evidence="3 4">
    <name type="scientific">Lentinula lateritia</name>
    <dbReference type="NCBI Taxonomy" id="40482"/>
    <lineage>
        <taxon>Eukaryota</taxon>
        <taxon>Fungi</taxon>
        <taxon>Dikarya</taxon>
        <taxon>Basidiomycota</taxon>
        <taxon>Agaricomycotina</taxon>
        <taxon>Agaricomycetes</taxon>
        <taxon>Agaricomycetidae</taxon>
        <taxon>Agaricales</taxon>
        <taxon>Marasmiineae</taxon>
        <taxon>Omphalotaceae</taxon>
        <taxon>Lentinula</taxon>
    </lineage>
</organism>
<feature type="region of interest" description="Disordered" evidence="1">
    <location>
        <begin position="27"/>
        <end position="48"/>
    </location>
</feature>